<feature type="compositionally biased region" description="Polar residues" evidence="2">
    <location>
        <begin position="1643"/>
        <end position="1656"/>
    </location>
</feature>
<feature type="region of interest" description="Disordered" evidence="2">
    <location>
        <begin position="1167"/>
        <end position="1199"/>
    </location>
</feature>
<evidence type="ECO:0000313" key="4">
    <source>
        <dbReference type="Ensembl" id="ENSXETP00000066410"/>
    </source>
</evidence>
<feature type="compositionally biased region" description="Low complexity" evidence="2">
    <location>
        <begin position="41"/>
        <end position="51"/>
    </location>
</feature>
<feature type="region of interest" description="Disordered" evidence="2">
    <location>
        <begin position="1299"/>
        <end position="1340"/>
    </location>
</feature>
<keyword evidence="1" id="KW-0175">Coiled coil</keyword>
<dbReference type="FunCoup" id="A0A6I8Q2B0">
    <property type="interactions" value="986"/>
</dbReference>
<accession>A0A6I8Q2B0</accession>
<feature type="region of interest" description="Disordered" evidence="2">
    <location>
        <begin position="474"/>
        <end position="501"/>
    </location>
</feature>
<feature type="region of interest" description="Disordered" evidence="2">
    <location>
        <begin position="1508"/>
        <end position="1748"/>
    </location>
</feature>
<feature type="region of interest" description="Disordered" evidence="2">
    <location>
        <begin position="929"/>
        <end position="954"/>
    </location>
</feature>
<dbReference type="InterPro" id="IPR051825">
    <property type="entry name" value="SRCIN1"/>
</dbReference>
<feature type="region of interest" description="Disordered" evidence="2">
    <location>
        <begin position="734"/>
        <end position="762"/>
    </location>
</feature>
<sequence length="1748" mass="193186">MQTSEMDRKREAFLEHLKYKYPHHATAIMGHQERLRDQTKSPKLSSSPQPSVGDPAEHLSEASADSGDMMFEADSAVPFVRGSRTRASLPVVRSTNQTKERSLGTLFLQYGDDTKKMQMPNEITSVDTIRALFVSAFPQQLTMKILESPSTAIYIKDEGRNVYYELSDVRNIQDRCFLKVYNKDPAHAFNHTRGAVNGDVRMQRDISYSVREGPAIHRPGSATYPSHAGPVSPPPTPVPHSMPSSPSRIPYGGGRPAVVQSNTMQRERIPSVPAPRSISPSPSAILERRDVKPDEDMGNKNVQLLRNDSIYQDPYLYHEGRMSMASSHGGHPLDVPDHIIAYHRGSLRSASTYSNSSMQMEMMEQSMYRQKSRKHVESHLPTLGSKTPPTSPHRVADIRMMEMHAHNAHLPPHGMQADRSSPLRQSFKKEQGPGMFVEAKVRNTGGIMGMADIVPSPTDKQVFGGYGVAVPPKDPYTSDRVLKSANGSASSSDRPGNQGVAAAKNSLAISETITVINQQSSTCSQEMHVSLQDMRRNVAELRLQLHKMRQLQLQNQETVRLMMKKAEMEISSKVTEMVKGLEDPVQRQRVLVEQERQKYLGDEEQIVAKLCDLEDFVESLKKDQSTSQRSITLKDVEDRAFMLRQIGEAVSNLKGEFPYLQNKMRAVLRVEVEAVRFLKEEPHKLDSLLKRIRNMTDALSALRRHATDGSSKSIDNNQTSQVLITERVTETDSLQVHEEKSQVYLQPTQTDGGAAVESPTTSVKSEVVPLSAGLRVHQVQSSPVLMQQSQHSSALVNHTPAPSTQSSHSTELLVSHQTASVPPSVTPESARRNPPTAAQEGSSKQSLFIEEMSQVTYRNRAVSIEEAERKFEEKRQNLDHYNGKEFEKMLEEAQASIMKAIPSLEVPAQSQKVEIVDKKEVTEVKTIMEQDNDKVTKSPPPPPPRRMYPPGSGLNSVWTAESTFLVRKDSSKDSEEALPKVPSKAETEEPHLQSVEATVKSSAVKDEDEEEEGARIMAELQVSKEGLNAEKPEEKWKIQNPASESAKIRQGDTVIVNETFSLFTGREKYGECQTDKEILPAQECEKGDGSPLVSPAILEKRLISFSTSKETESGIPQPKREVLNVKVGEILHVEKKEEVLESHMTALKSLNEHEMPYMDMGQTVVLRPKSSRRSLSQQQSDDSNSPTTSPTETTSPADNIAFMITKTKVQVLSTGEVQDIVSRKGEDVQTFNIDRGNNEKILSGNLENIGSEDPVVCTDKKPVIIIFDEPMDIKSAYKRLSTIFEEGDDDLEKHMSEAKIDEEDEEEEAEVPSPQESKKELPMEHTTKASSENPGLENKYRFNYPTLAEMKKTIFEDANAIQTHFTEEDRSEASDDQLGQRQDVKKKFKFKFPKKQLAALTQAIRTGTKTGKKTLQVVVYEEEEEADGTIKQHKEAKRFEIARSSSKEDNAKYGAEAVGLETDIQASRTDEIKRTTYKILDSLEQTIKQQENLMSEMAPIIGAEALESREKCKVSSDIKTGAAEPVEEPKPVVETPSSIPTAARKGSSGGAQTSRMPIPMSSKSRQANVDKSSKQPKLQEPQRQYRQANGGTKKAGGDVKASAPSLSVSKIPGLSSNTGKSGSVPAQSSETSNPPNPSVKSHVANSNPQASRTANPSALVRPAHNGSSKLQPPPTYKGHHLSFSPQASNGRPALPSTTASSSSPPSSVSPTSLTQGVKSIRTIHTPSFTSYKSQNGSASKGLNAKETS</sequence>
<dbReference type="GeneTree" id="ENSGT00940000156098"/>
<organism evidence="4">
    <name type="scientific">Xenopus tropicalis</name>
    <name type="common">Western clawed frog</name>
    <name type="synonym">Silurana tropicalis</name>
    <dbReference type="NCBI Taxonomy" id="8364"/>
    <lineage>
        <taxon>Eukaryota</taxon>
        <taxon>Metazoa</taxon>
        <taxon>Chordata</taxon>
        <taxon>Craniata</taxon>
        <taxon>Vertebrata</taxon>
        <taxon>Euteleostomi</taxon>
        <taxon>Amphibia</taxon>
        <taxon>Batrachia</taxon>
        <taxon>Anura</taxon>
        <taxon>Pipoidea</taxon>
        <taxon>Pipidae</taxon>
        <taxon>Xenopodinae</taxon>
        <taxon>Xenopus</taxon>
        <taxon>Silurana</taxon>
    </lineage>
</organism>
<dbReference type="Pfam" id="PF03915">
    <property type="entry name" value="AIP3"/>
    <property type="match status" value="1"/>
</dbReference>
<feature type="compositionally biased region" description="Low complexity" evidence="2">
    <location>
        <begin position="1173"/>
        <end position="1198"/>
    </location>
</feature>
<dbReference type="PANTHER" id="PTHR22741:SF11">
    <property type="entry name" value="SICKLE TAIL PROTEIN HOMOLOG"/>
    <property type="match status" value="1"/>
</dbReference>
<evidence type="ECO:0000256" key="1">
    <source>
        <dbReference type="ARBA" id="ARBA00023054"/>
    </source>
</evidence>
<reference evidence="4" key="2">
    <citation type="submission" date="2020-05" db="UniProtKB">
        <authorList>
            <consortium name="Ensembl"/>
        </authorList>
    </citation>
    <scope>IDENTIFICATION</scope>
</reference>
<feature type="region of interest" description="Disordered" evidence="2">
    <location>
        <begin position="967"/>
        <end position="1044"/>
    </location>
</feature>
<feature type="region of interest" description="Disordered" evidence="2">
    <location>
        <begin position="217"/>
        <end position="250"/>
    </location>
</feature>
<reference evidence="4" key="1">
    <citation type="journal article" date="2010" name="Science">
        <title>The genome of the Western clawed frog Xenopus tropicalis.</title>
        <authorList>
            <person name="Hellsten U."/>
            <person name="Harland R.M."/>
            <person name="Gilchrist M.J."/>
            <person name="Hendrix D."/>
            <person name="Jurka J."/>
            <person name="Kapitonov V."/>
            <person name="Ovcharenko I."/>
            <person name="Putnam N.H."/>
            <person name="Shu S."/>
            <person name="Taher L."/>
            <person name="Blitz I.L."/>
            <person name="Blumberg B."/>
            <person name="Dichmann D.S."/>
            <person name="Dubchak I."/>
            <person name="Amaya E."/>
            <person name="Detter J.C."/>
            <person name="Fletcher R."/>
            <person name="Gerhard D.S."/>
            <person name="Goodstein D."/>
            <person name="Graves T."/>
            <person name="Grigoriev I.V."/>
            <person name="Grimwood J."/>
            <person name="Kawashima T."/>
            <person name="Lindquist E."/>
            <person name="Lucas S.M."/>
            <person name="Mead P.E."/>
            <person name="Mitros T."/>
            <person name="Ogino H."/>
            <person name="Ohta Y."/>
            <person name="Poliakov A.V."/>
            <person name="Pollet N."/>
            <person name="Robert J."/>
            <person name="Salamov A."/>
            <person name="Sater A.K."/>
            <person name="Schmutz J."/>
            <person name="Terry A."/>
            <person name="Vize P.D."/>
            <person name="Warren W.C."/>
            <person name="Wells D."/>
            <person name="Wills A."/>
            <person name="Wilson R.K."/>
            <person name="Zimmerman L.B."/>
            <person name="Zorn A.M."/>
            <person name="Grainger R."/>
            <person name="Grammer T."/>
            <person name="Khokha M.K."/>
            <person name="Richardson P.M."/>
            <person name="Rokhsar D.S."/>
        </authorList>
    </citation>
    <scope>NUCLEOTIDE SEQUENCE [LARGE SCALE GENOMIC DNA]</scope>
    <source>
        <strain evidence="4">Nigerian</strain>
    </source>
</reference>
<dbReference type="InParanoid" id="A0A6I8Q2B0"/>
<feature type="compositionally biased region" description="Pro residues" evidence="2">
    <location>
        <begin position="231"/>
        <end position="240"/>
    </location>
</feature>
<dbReference type="Ensembl" id="ENSXETT00000088771">
    <property type="protein sequence ID" value="ENSXETP00000066410"/>
    <property type="gene ID" value="ENSXETG00000005906"/>
</dbReference>
<dbReference type="Xenbase" id="XB-GENE-6048493">
    <property type="gene designation" value="kiaa1217"/>
</dbReference>
<feature type="compositionally biased region" description="Acidic residues" evidence="2">
    <location>
        <begin position="1300"/>
        <end position="1310"/>
    </location>
</feature>
<feature type="region of interest" description="Disordered" evidence="2">
    <location>
        <begin position="782"/>
        <end position="846"/>
    </location>
</feature>
<dbReference type="InterPro" id="IPR022782">
    <property type="entry name" value="AIP3-like_C"/>
</dbReference>
<evidence type="ECO:0000259" key="3">
    <source>
        <dbReference type="Pfam" id="PF03915"/>
    </source>
</evidence>
<feature type="compositionally biased region" description="Low complexity" evidence="2">
    <location>
        <begin position="1692"/>
        <end position="1714"/>
    </location>
</feature>
<feature type="compositionally biased region" description="Basic and acidic residues" evidence="2">
    <location>
        <begin position="1316"/>
        <end position="1327"/>
    </location>
</feature>
<dbReference type="Gene3D" id="1.20.58.1540">
    <property type="entry name" value="Actin interacting protein 3, C-terminal domain"/>
    <property type="match status" value="1"/>
</dbReference>
<feature type="region of interest" description="Disordered" evidence="2">
    <location>
        <begin position="33"/>
        <end position="60"/>
    </location>
</feature>
<gene>
    <name evidence="4" type="primary">kiaa1217</name>
</gene>
<name>A0A6I8Q2B0_XENTR</name>
<proteinExistence type="predicted"/>
<feature type="compositionally biased region" description="Polar residues" evidence="2">
    <location>
        <begin position="485"/>
        <end position="495"/>
    </location>
</feature>
<dbReference type="PANTHER" id="PTHR22741">
    <property type="entry name" value="P140CAP/SNIP-RELATED"/>
    <property type="match status" value="1"/>
</dbReference>
<feature type="compositionally biased region" description="Basic and acidic residues" evidence="2">
    <location>
        <begin position="967"/>
        <end position="991"/>
    </location>
</feature>
<protein>
    <submittedName>
        <fullName evidence="4">KIAA1217</fullName>
    </submittedName>
</protein>
<feature type="compositionally biased region" description="Basic and acidic residues" evidence="2">
    <location>
        <begin position="1027"/>
        <end position="1037"/>
    </location>
</feature>
<feature type="compositionally biased region" description="Polar residues" evidence="2">
    <location>
        <begin position="1550"/>
        <end position="1570"/>
    </location>
</feature>
<feature type="compositionally biased region" description="Polar residues" evidence="2">
    <location>
        <begin position="1581"/>
        <end position="1590"/>
    </location>
</feature>
<feature type="compositionally biased region" description="Polar residues" evidence="2">
    <location>
        <begin position="1604"/>
        <end position="1633"/>
    </location>
</feature>
<evidence type="ECO:0000256" key="2">
    <source>
        <dbReference type="SAM" id="MobiDB-lite"/>
    </source>
</evidence>
<feature type="compositionally biased region" description="Pro residues" evidence="2">
    <location>
        <begin position="938"/>
        <end position="947"/>
    </location>
</feature>
<feature type="compositionally biased region" description="Polar residues" evidence="2">
    <location>
        <begin position="1722"/>
        <end position="1748"/>
    </location>
</feature>
<feature type="compositionally biased region" description="Polar residues" evidence="2">
    <location>
        <begin position="782"/>
        <end position="827"/>
    </location>
</feature>
<feature type="domain" description="Actin interacting protein 3-like C-terminal" evidence="3">
    <location>
        <begin position="107"/>
        <end position="183"/>
    </location>
</feature>
<dbReference type="Bgee" id="ENSXETG00000005906">
    <property type="expression patterns" value="Expressed in skeletal muscle tissue and 14 other cell types or tissues"/>
</dbReference>